<keyword evidence="8" id="KW-1185">Reference proteome</keyword>
<evidence type="ECO:0000256" key="3">
    <source>
        <dbReference type="ARBA" id="ARBA00022692"/>
    </source>
</evidence>
<dbReference type="RefSeq" id="WP_330095384.1">
    <property type="nucleotide sequence ID" value="NZ_JAUZMY010000057.1"/>
</dbReference>
<reference evidence="7 8" key="1">
    <citation type="submission" date="2023-08" db="EMBL/GenBank/DDBJ databases">
        <authorList>
            <person name="Girao M."/>
            <person name="Carvalho M.F."/>
        </authorList>
    </citation>
    <scope>NUCLEOTIDE SEQUENCE [LARGE SCALE GENOMIC DNA]</scope>
    <source>
        <strain evidence="7 8">CT-R113</strain>
    </source>
</reference>
<keyword evidence="4 6" id="KW-1133">Transmembrane helix</keyword>
<keyword evidence="5 6" id="KW-0472">Membrane</keyword>
<evidence type="ECO:0000256" key="5">
    <source>
        <dbReference type="ARBA" id="ARBA00023136"/>
    </source>
</evidence>
<dbReference type="InterPro" id="IPR051449">
    <property type="entry name" value="ABC-2_transporter_component"/>
</dbReference>
<feature type="transmembrane region" description="Helical" evidence="6">
    <location>
        <begin position="250"/>
        <end position="279"/>
    </location>
</feature>
<dbReference type="PANTHER" id="PTHR30294">
    <property type="entry name" value="MEMBRANE COMPONENT OF ABC TRANSPORTER YHHJ-RELATED"/>
    <property type="match status" value="1"/>
</dbReference>
<feature type="transmembrane region" description="Helical" evidence="6">
    <location>
        <begin position="285"/>
        <end position="309"/>
    </location>
</feature>
<evidence type="ECO:0000256" key="4">
    <source>
        <dbReference type="ARBA" id="ARBA00022989"/>
    </source>
</evidence>
<keyword evidence="3 6" id="KW-0812">Transmembrane</keyword>
<organism evidence="7 8">
    <name type="scientific">Nocardiopsis codii</name>
    <dbReference type="NCBI Taxonomy" id="3065942"/>
    <lineage>
        <taxon>Bacteria</taxon>
        <taxon>Bacillati</taxon>
        <taxon>Actinomycetota</taxon>
        <taxon>Actinomycetes</taxon>
        <taxon>Streptosporangiales</taxon>
        <taxon>Nocardiopsidaceae</taxon>
        <taxon>Nocardiopsis</taxon>
    </lineage>
</organism>
<dbReference type="EMBL" id="JAUZMY010000057">
    <property type="protein sequence ID" value="MEE2041628.1"/>
    <property type="molecule type" value="Genomic_DNA"/>
</dbReference>
<protein>
    <submittedName>
        <fullName evidence="7">ABC transporter permease</fullName>
    </submittedName>
</protein>
<proteinExistence type="predicted"/>
<dbReference type="Gene3D" id="3.40.1710.10">
    <property type="entry name" value="abc type-2 transporter like domain"/>
    <property type="match status" value="1"/>
</dbReference>
<comment type="subcellular location">
    <subcellularLocation>
        <location evidence="1">Cell membrane</location>
        <topology evidence="1">Multi-pass membrane protein</topology>
    </subcellularLocation>
</comment>
<dbReference type="PANTHER" id="PTHR30294:SF29">
    <property type="entry name" value="MULTIDRUG ABC TRANSPORTER PERMEASE YBHS-RELATED"/>
    <property type="match status" value="1"/>
</dbReference>
<name>A0ABU7KHB3_9ACTN</name>
<evidence type="ECO:0000313" key="8">
    <source>
        <dbReference type="Proteomes" id="UP001356095"/>
    </source>
</evidence>
<feature type="transmembrane region" description="Helical" evidence="6">
    <location>
        <begin position="321"/>
        <end position="348"/>
    </location>
</feature>
<dbReference type="Proteomes" id="UP001356095">
    <property type="component" value="Unassembled WGS sequence"/>
</dbReference>
<feature type="transmembrane region" description="Helical" evidence="6">
    <location>
        <begin position="368"/>
        <end position="389"/>
    </location>
</feature>
<feature type="transmembrane region" description="Helical" evidence="6">
    <location>
        <begin position="207"/>
        <end position="229"/>
    </location>
</feature>
<feature type="transmembrane region" description="Helical" evidence="6">
    <location>
        <begin position="27"/>
        <end position="47"/>
    </location>
</feature>
<evidence type="ECO:0000313" key="7">
    <source>
        <dbReference type="EMBL" id="MEE2041628.1"/>
    </source>
</evidence>
<evidence type="ECO:0000256" key="2">
    <source>
        <dbReference type="ARBA" id="ARBA00022475"/>
    </source>
</evidence>
<evidence type="ECO:0000256" key="6">
    <source>
        <dbReference type="SAM" id="Phobius"/>
    </source>
</evidence>
<gene>
    <name evidence="7" type="ORF">Q8791_30845</name>
</gene>
<evidence type="ECO:0000256" key="1">
    <source>
        <dbReference type="ARBA" id="ARBA00004651"/>
    </source>
</evidence>
<comment type="caution">
    <text evidence="7">The sequence shown here is derived from an EMBL/GenBank/DDBJ whole genome shotgun (WGS) entry which is preliminary data.</text>
</comment>
<keyword evidence="2" id="KW-1003">Cell membrane</keyword>
<dbReference type="Pfam" id="PF12679">
    <property type="entry name" value="ABC2_membrane_2"/>
    <property type="match status" value="1"/>
</dbReference>
<accession>A0ABU7KHB3</accession>
<sequence length="397" mass="41519">MSNGPNTLTMITAIVAKDVRQRLRDGSLLVFGLLLPLGVAFFFNMLLGDDTSQQTGSEYVVVDSDAGSLGQEFVDAALRPLADDGVLELTTADSEDEARELVEDGSVDAAFLVPEDFTESLEDGDDAVLTVVGDADAPVATHIAREIGRAFATEHLRIRLAVASGFDSEPSPEDAALLLEEAEAAEAPLVLSEDSELEWRELGTATYYSASMAFFFVFFAAMFSVTSIFDEKAGGTLARLLASPIPRGAILIAKLTSGLVIGLANMAVLAVATSVFFGADWGHPLGAGALILTGVMAVIGLTAAVASFARSSEQAANWLSVLAMLLGVFGGALFPISQLNGLAIVSYLTPHRWFLLGLGELSAGGLDVVLLPCAVLLALGLVGTTVALFRMGRMVNA</sequence>